<dbReference type="EMBL" id="QKYU01000006">
    <property type="protein sequence ID" value="PZW48152.1"/>
    <property type="molecule type" value="Genomic_DNA"/>
</dbReference>
<gene>
    <name evidence="2" type="ORF">C8P66_106156</name>
</gene>
<name>A0A2W7IM29_9PROT</name>
<protein>
    <submittedName>
        <fullName evidence="2">Uncharacterized protein</fullName>
    </submittedName>
</protein>
<evidence type="ECO:0000256" key="1">
    <source>
        <dbReference type="SAM" id="MobiDB-lite"/>
    </source>
</evidence>
<accession>A0A2W7IM29</accession>
<reference evidence="2 3" key="1">
    <citation type="submission" date="2018-06" db="EMBL/GenBank/DDBJ databases">
        <title>Genomic Encyclopedia of Archaeal and Bacterial Type Strains, Phase II (KMG-II): from individual species to whole genera.</title>
        <authorList>
            <person name="Goeker M."/>
        </authorList>
    </citation>
    <scope>NUCLEOTIDE SEQUENCE [LARGE SCALE GENOMIC DNA]</scope>
    <source>
        <strain evidence="2 3">DSM 24525</strain>
    </source>
</reference>
<comment type="caution">
    <text evidence="2">The sequence shown here is derived from an EMBL/GenBank/DDBJ whole genome shotgun (WGS) entry which is preliminary data.</text>
</comment>
<evidence type="ECO:0000313" key="3">
    <source>
        <dbReference type="Proteomes" id="UP000249688"/>
    </source>
</evidence>
<feature type="compositionally biased region" description="Basic and acidic residues" evidence="1">
    <location>
        <begin position="25"/>
        <end position="34"/>
    </location>
</feature>
<sequence length="58" mass="6183">MPDPAKPMPASKEDAPMPPPAEGLNRPDERKEGGPDVGRAPGKEERKQIDRGETPPGP</sequence>
<feature type="compositionally biased region" description="Basic and acidic residues" evidence="1">
    <location>
        <begin position="41"/>
        <end position="58"/>
    </location>
</feature>
<evidence type="ECO:0000313" key="2">
    <source>
        <dbReference type="EMBL" id="PZW48152.1"/>
    </source>
</evidence>
<dbReference type="RefSeq" id="WP_158537138.1">
    <property type="nucleotide sequence ID" value="NZ_QKYU01000006.1"/>
</dbReference>
<proteinExistence type="predicted"/>
<organism evidence="2 3">
    <name type="scientific">Humitalea rosea</name>
    <dbReference type="NCBI Taxonomy" id="990373"/>
    <lineage>
        <taxon>Bacteria</taxon>
        <taxon>Pseudomonadati</taxon>
        <taxon>Pseudomonadota</taxon>
        <taxon>Alphaproteobacteria</taxon>
        <taxon>Acetobacterales</taxon>
        <taxon>Roseomonadaceae</taxon>
        <taxon>Humitalea</taxon>
    </lineage>
</organism>
<keyword evidence="3" id="KW-1185">Reference proteome</keyword>
<dbReference type="AlphaFoldDB" id="A0A2W7IM29"/>
<dbReference type="Proteomes" id="UP000249688">
    <property type="component" value="Unassembled WGS sequence"/>
</dbReference>
<feature type="region of interest" description="Disordered" evidence="1">
    <location>
        <begin position="1"/>
        <end position="58"/>
    </location>
</feature>